<keyword evidence="4 6" id="KW-0687">Ribonucleoprotein</keyword>
<dbReference type="FunFam" id="3.90.1170.10:FF:000001">
    <property type="entry name" value="50S ribosomal protein L16"/>
    <property type="match status" value="1"/>
</dbReference>
<dbReference type="Gene3D" id="3.90.1170.10">
    <property type="entry name" value="Ribosomal protein L10e/L16"/>
    <property type="match status" value="1"/>
</dbReference>
<comment type="subunit">
    <text evidence="6 8">Part of the 50S ribosomal subunit.</text>
</comment>
<gene>
    <name evidence="6" type="primary">rplP</name>
    <name evidence="10" type="ORF">CO173_01275</name>
</gene>
<sequence>MLMPKKMKYRKQHKRRTKGDRLATQKTEVAFGQYGLKAMTESWVTARQIEAARRAMTRHVKRGGKIWIRLFPDHPITNHGAESGMGTGKGSVDYYMTPVKAGTVMFEMDGVDEEQAREAFRLAQHKLPMKTKFVIRM</sequence>
<reference evidence="11" key="1">
    <citation type="submission" date="2017-09" db="EMBL/GenBank/DDBJ databases">
        <title>Depth-based differentiation of microbial function through sediment-hosted aquifers and enrichment of novel symbionts in the deep terrestrial subsurface.</title>
        <authorList>
            <person name="Probst A.J."/>
            <person name="Ladd B."/>
            <person name="Jarett J.K."/>
            <person name="Geller-Mcgrath D.E."/>
            <person name="Sieber C.M.K."/>
            <person name="Emerson J.B."/>
            <person name="Anantharaman K."/>
            <person name="Thomas B.C."/>
            <person name="Malmstrom R."/>
            <person name="Stieglmeier M."/>
            <person name="Klingl A."/>
            <person name="Woyke T."/>
            <person name="Ryan C.M."/>
            <person name="Banfield J.F."/>
        </authorList>
    </citation>
    <scope>NUCLEOTIDE SEQUENCE [LARGE SCALE GENOMIC DNA]</scope>
</reference>
<name>A0A2M7XGH6_9BACT</name>
<dbReference type="CDD" id="cd01433">
    <property type="entry name" value="Ribosomal_L16_L10e"/>
    <property type="match status" value="1"/>
</dbReference>
<keyword evidence="3 6" id="KW-0689">Ribosomal protein</keyword>
<dbReference type="InterPro" id="IPR020798">
    <property type="entry name" value="Ribosomal_uL16_CS"/>
</dbReference>
<evidence type="ECO:0000256" key="2">
    <source>
        <dbReference type="ARBA" id="ARBA00022555"/>
    </source>
</evidence>
<dbReference type="SUPFAM" id="SSF54686">
    <property type="entry name" value="Ribosomal protein L16p/L10e"/>
    <property type="match status" value="1"/>
</dbReference>
<dbReference type="InterPro" id="IPR047873">
    <property type="entry name" value="Ribosomal_uL16"/>
</dbReference>
<comment type="caution">
    <text evidence="10">The sequence shown here is derived from an EMBL/GenBank/DDBJ whole genome shotgun (WGS) entry which is preliminary data.</text>
</comment>
<comment type="similarity">
    <text evidence="1 6 7">Belongs to the universal ribosomal protein uL16 family.</text>
</comment>
<dbReference type="GO" id="GO:0006412">
    <property type="term" value="P:translation"/>
    <property type="evidence" value="ECO:0007669"/>
    <property type="project" value="UniProtKB-UniRule"/>
</dbReference>
<dbReference type="PRINTS" id="PR00060">
    <property type="entry name" value="RIBOSOMALL16"/>
</dbReference>
<dbReference type="NCBIfam" id="TIGR01164">
    <property type="entry name" value="rplP_bact"/>
    <property type="match status" value="1"/>
</dbReference>
<dbReference type="InterPro" id="IPR016180">
    <property type="entry name" value="Ribosomal_uL16_dom"/>
</dbReference>
<dbReference type="Pfam" id="PF00252">
    <property type="entry name" value="Ribosomal_L16"/>
    <property type="match status" value="1"/>
</dbReference>
<proteinExistence type="inferred from homology"/>
<keyword evidence="6 8" id="KW-0694">RNA-binding</keyword>
<organism evidence="10 11">
    <name type="scientific">Candidatus Uhrbacteria bacterium CG_4_9_14_3_um_filter_41_35</name>
    <dbReference type="NCBI Taxonomy" id="1975034"/>
    <lineage>
        <taxon>Bacteria</taxon>
        <taxon>Candidatus Uhriibacteriota</taxon>
    </lineage>
</organism>
<evidence type="ECO:0000256" key="6">
    <source>
        <dbReference type="HAMAP-Rule" id="MF_01342"/>
    </source>
</evidence>
<keyword evidence="2 6" id="KW-0820">tRNA-binding</keyword>
<feature type="compositionally biased region" description="Basic residues" evidence="9">
    <location>
        <begin position="1"/>
        <end position="18"/>
    </location>
</feature>
<evidence type="ECO:0000256" key="9">
    <source>
        <dbReference type="SAM" id="MobiDB-lite"/>
    </source>
</evidence>
<dbReference type="PANTHER" id="PTHR12220">
    <property type="entry name" value="50S/60S RIBOSOMAL PROTEIN L16"/>
    <property type="match status" value="1"/>
</dbReference>
<dbReference type="PROSITE" id="PS00586">
    <property type="entry name" value="RIBOSOMAL_L16_1"/>
    <property type="match status" value="1"/>
</dbReference>
<dbReference type="AlphaFoldDB" id="A0A2M7XGH6"/>
<evidence type="ECO:0000256" key="4">
    <source>
        <dbReference type="ARBA" id="ARBA00023274"/>
    </source>
</evidence>
<comment type="function">
    <text evidence="6 8">Binds 23S rRNA and is also seen to make contacts with the A and possibly P site tRNAs.</text>
</comment>
<dbReference type="GO" id="GO:0003735">
    <property type="term" value="F:structural constituent of ribosome"/>
    <property type="evidence" value="ECO:0007669"/>
    <property type="project" value="InterPro"/>
</dbReference>
<evidence type="ECO:0000313" key="10">
    <source>
        <dbReference type="EMBL" id="PJA46836.1"/>
    </source>
</evidence>
<evidence type="ECO:0000256" key="5">
    <source>
        <dbReference type="ARBA" id="ARBA00035198"/>
    </source>
</evidence>
<accession>A0A2M7XGH6</accession>
<dbReference type="InterPro" id="IPR000114">
    <property type="entry name" value="Ribosomal_uL16_bact-type"/>
</dbReference>
<protein>
    <recommendedName>
        <fullName evidence="5 6">Large ribosomal subunit protein uL16</fullName>
    </recommendedName>
</protein>
<dbReference type="PANTHER" id="PTHR12220:SF13">
    <property type="entry name" value="LARGE RIBOSOMAL SUBUNIT PROTEIN UL16M"/>
    <property type="match status" value="1"/>
</dbReference>
<dbReference type="InterPro" id="IPR036920">
    <property type="entry name" value="Ribosomal_uL16_sf"/>
</dbReference>
<dbReference type="GO" id="GO:0019843">
    <property type="term" value="F:rRNA binding"/>
    <property type="evidence" value="ECO:0007669"/>
    <property type="project" value="UniProtKB-UniRule"/>
</dbReference>
<dbReference type="GO" id="GO:0022625">
    <property type="term" value="C:cytosolic large ribosomal subunit"/>
    <property type="evidence" value="ECO:0007669"/>
    <property type="project" value="TreeGrafter"/>
</dbReference>
<evidence type="ECO:0000313" key="11">
    <source>
        <dbReference type="Proteomes" id="UP000231263"/>
    </source>
</evidence>
<evidence type="ECO:0000256" key="3">
    <source>
        <dbReference type="ARBA" id="ARBA00022980"/>
    </source>
</evidence>
<evidence type="ECO:0000256" key="7">
    <source>
        <dbReference type="RuleBase" id="RU004413"/>
    </source>
</evidence>
<evidence type="ECO:0000256" key="8">
    <source>
        <dbReference type="RuleBase" id="RU004414"/>
    </source>
</evidence>
<dbReference type="EMBL" id="PFWT01000007">
    <property type="protein sequence ID" value="PJA46836.1"/>
    <property type="molecule type" value="Genomic_DNA"/>
</dbReference>
<evidence type="ECO:0000256" key="1">
    <source>
        <dbReference type="ARBA" id="ARBA00008931"/>
    </source>
</evidence>
<dbReference type="HAMAP" id="MF_01342">
    <property type="entry name" value="Ribosomal_uL16"/>
    <property type="match status" value="1"/>
</dbReference>
<keyword evidence="6 8" id="KW-0699">rRNA-binding</keyword>
<feature type="region of interest" description="Disordered" evidence="9">
    <location>
        <begin position="1"/>
        <end position="21"/>
    </location>
</feature>
<dbReference type="Proteomes" id="UP000231263">
    <property type="component" value="Unassembled WGS sequence"/>
</dbReference>
<dbReference type="GO" id="GO:0000049">
    <property type="term" value="F:tRNA binding"/>
    <property type="evidence" value="ECO:0007669"/>
    <property type="project" value="UniProtKB-KW"/>
</dbReference>